<comment type="caution">
    <text evidence="3">The sequence shown here is derived from an EMBL/GenBank/DDBJ whole genome shotgun (WGS) entry which is preliminary data.</text>
</comment>
<name>A0ABU2QSJ6_9ACTN</name>
<dbReference type="Pfam" id="PF19298">
    <property type="entry name" value="KshA_C"/>
    <property type="match status" value="1"/>
</dbReference>
<organism evidence="3 4">
    <name type="scientific">Streptomyces edwardsiae</name>
    <dbReference type="NCBI Taxonomy" id="3075527"/>
    <lineage>
        <taxon>Bacteria</taxon>
        <taxon>Bacillati</taxon>
        <taxon>Actinomycetota</taxon>
        <taxon>Actinomycetes</taxon>
        <taxon>Kitasatosporales</taxon>
        <taxon>Streptomycetaceae</taxon>
        <taxon>Streptomyces</taxon>
    </lineage>
</organism>
<feature type="domain" description="3-ketosteroid-9-alpha-monooxygenase oxygenase component-like C-terminal" evidence="2">
    <location>
        <begin position="2"/>
        <end position="158"/>
    </location>
</feature>
<dbReference type="EMBL" id="JAVRFB010000230">
    <property type="protein sequence ID" value="MDT0406981.1"/>
    <property type="molecule type" value="Genomic_DNA"/>
</dbReference>
<feature type="non-terminal residue" evidence="3">
    <location>
        <position position="1"/>
    </location>
</feature>
<dbReference type="Proteomes" id="UP001180503">
    <property type="component" value="Unassembled WGS sequence"/>
</dbReference>
<evidence type="ECO:0000256" key="1">
    <source>
        <dbReference type="ARBA" id="ARBA00023002"/>
    </source>
</evidence>
<dbReference type="Gene3D" id="3.90.380.10">
    <property type="entry name" value="Naphthalene 1,2-dioxygenase Alpha Subunit, Chain A, domain 1"/>
    <property type="match status" value="1"/>
</dbReference>
<keyword evidence="1" id="KW-0560">Oxidoreductase</keyword>
<evidence type="ECO:0000313" key="4">
    <source>
        <dbReference type="Proteomes" id="UP001180503"/>
    </source>
</evidence>
<accession>A0ABU2QSJ6</accession>
<feature type="non-terminal residue" evidence="3">
    <location>
        <position position="158"/>
    </location>
</feature>
<evidence type="ECO:0000313" key="3">
    <source>
        <dbReference type="EMBL" id="MDT0406981.1"/>
    </source>
</evidence>
<dbReference type="InterPro" id="IPR045605">
    <property type="entry name" value="KshA-like_C"/>
</dbReference>
<reference evidence="4" key="1">
    <citation type="submission" date="2023-07" db="EMBL/GenBank/DDBJ databases">
        <title>30 novel species of actinomycetes from the DSMZ collection.</title>
        <authorList>
            <person name="Nouioui I."/>
        </authorList>
    </citation>
    <scope>NUCLEOTIDE SEQUENCE [LARGE SCALE GENOMIC DNA]</scope>
    <source>
        <strain evidence="4">DSM 41635</strain>
    </source>
</reference>
<dbReference type="SUPFAM" id="SSF55961">
    <property type="entry name" value="Bet v1-like"/>
    <property type="match status" value="1"/>
</dbReference>
<evidence type="ECO:0000259" key="2">
    <source>
        <dbReference type="Pfam" id="PF19298"/>
    </source>
</evidence>
<protein>
    <submittedName>
        <fullName evidence="3">3-ketosteroid-9-alpha-hydroxylase</fullName>
    </submittedName>
</protein>
<gene>
    <name evidence="3" type="ORF">RM528_34645</name>
</gene>
<proteinExistence type="predicted"/>
<sequence length="158" mass="17988">PEAASDDWTEWQWNSMLIEGSNCREIIDNVTDMAHFFYIHFGLPTYFKNVFEGHIASQYLHNVGRQDIGGMGTQYGESHLDSEASYFGPSFMINWLHNNYSGYKAESILINCHYPVSQDAFMLQWGVIVEKPKGMDDKTTQKLANAMTDGVSQGFLQD</sequence>